<organism evidence="2 3">
    <name type="scientific">Cytobacillus horneckiae</name>
    <dbReference type="NCBI Taxonomy" id="549687"/>
    <lineage>
        <taxon>Bacteria</taxon>
        <taxon>Bacillati</taxon>
        <taxon>Bacillota</taxon>
        <taxon>Bacilli</taxon>
        <taxon>Bacillales</taxon>
        <taxon>Bacillaceae</taxon>
        <taxon>Cytobacillus</taxon>
    </lineage>
</organism>
<evidence type="ECO:0000256" key="1">
    <source>
        <dbReference type="SAM" id="Coils"/>
    </source>
</evidence>
<keyword evidence="1" id="KW-0175">Coiled coil</keyword>
<evidence type="ECO:0000313" key="2">
    <source>
        <dbReference type="EMBL" id="PKG27838.1"/>
    </source>
</evidence>
<evidence type="ECO:0000313" key="3">
    <source>
        <dbReference type="Proteomes" id="UP000233343"/>
    </source>
</evidence>
<feature type="coiled-coil region" evidence="1">
    <location>
        <begin position="19"/>
        <end position="118"/>
    </location>
</feature>
<dbReference type="EMBL" id="PISD01000036">
    <property type="protein sequence ID" value="PKG27838.1"/>
    <property type="molecule type" value="Genomic_DNA"/>
</dbReference>
<dbReference type="AlphaFoldDB" id="A0A2N0ZEA5"/>
<gene>
    <name evidence="2" type="ORF">CWS20_17260</name>
</gene>
<protein>
    <submittedName>
        <fullName evidence="2">Uncharacterized protein</fullName>
    </submittedName>
</protein>
<accession>A0A2N0ZEA5</accession>
<sequence>MAGFLAKAQAFLRKKSETKQAYLDREHELRTKMTELEAQKSNITANYDPTKPYDAKAIDKIDEKIEVASKELALLTTNLPKISDYDLDELTSHLVEARTEAEKALNKKAQDAEKVRDDILAAKQTYLQKLADYQRIQTDAESVKYEVKEMLAELTTPVKKEIEKLRSQLIEVDYQLYEKASAGSGQGLRTDQVEIDLLEKRKGELGRRIAKLESHIGDIGSKVPDLRQYTDGNMQNIYYIHDKEQFDAAEKGITKS</sequence>
<dbReference type="RefSeq" id="WP_066190601.1">
    <property type="nucleotide sequence ID" value="NZ_JARMMB010000032.1"/>
</dbReference>
<reference evidence="2 3" key="1">
    <citation type="journal article" date="2010" name="Int. J. Syst. Evol. Microbiol.">
        <title>Bacillus horneckiae sp. nov., isolated from a spacecraft-assembly clean room.</title>
        <authorList>
            <person name="Vaishampayan P."/>
            <person name="Probst A."/>
            <person name="Krishnamurthi S."/>
            <person name="Ghosh S."/>
            <person name="Osman S."/>
            <person name="McDowall A."/>
            <person name="Ruckmani A."/>
            <person name="Mayilraj S."/>
            <person name="Venkateswaran K."/>
        </authorList>
    </citation>
    <scope>NUCLEOTIDE SEQUENCE [LARGE SCALE GENOMIC DNA]</scope>
    <source>
        <strain evidence="3">1PO1SC</strain>
    </source>
</reference>
<keyword evidence="3" id="KW-1185">Reference proteome</keyword>
<proteinExistence type="predicted"/>
<dbReference type="Proteomes" id="UP000233343">
    <property type="component" value="Unassembled WGS sequence"/>
</dbReference>
<name>A0A2N0ZEA5_9BACI</name>
<comment type="caution">
    <text evidence="2">The sequence shown here is derived from an EMBL/GenBank/DDBJ whole genome shotgun (WGS) entry which is preliminary data.</text>
</comment>